<dbReference type="PANTHER" id="PTHR38095:SF1">
    <property type="entry name" value="ANAEROBIC DIMETHYL SULFOXIDE REDUCTASE CHAIN YNFH"/>
    <property type="match status" value="1"/>
</dbReference>
<feature type="transmembrane region" description="Helical" evidence="2">
    <location>
        <begin position="37"/>
        <end position="59"/>
    </location>
</feature>
<feature type="transmembrane region" description="Helical" evidence="2">
    <location>
        <begin position="141"/>
        <end position="162"/>
    </location>
</feature>
<dbReference type="GO" id="GO:0005886">
    <property type="term" value="C:plasma membrane"/>
    <property type="evidence" value="ECO:0007669"/>
    <property type="project" value="TreeGrafter"/>
</dbReference>
<sequence>MHPAYSIIWFTTLSGAGYGLAAFLGLGIVAVQGWMAALAYGLAFALIGGGLMSSTFHLGHPERAWRALSQWRSSWLSREGVLALATFAPLSASAVWAIVFGQYLPGAGVVLALLCGLTVYATSMIYASLRTVHQWHTWATSACYLAFAASSGFVLLIAISAPLARSGIASPAAMALMALAWTFKLMWWHRADTSQSASTASSALGLPESANPRRLEAPHTGTNYLCQEMGYKIARKHGARLRAIAVGLGGLVPVLCLFAAGTLNGFAAQALVAVAAVTHFAGIVVERWLFFAQARHVVMLYYGAYDDHR</sequence>
<gene>
    <name evidence="3" type="ORF">MNBD_ALPHA09-801</name>
</gene>
<dbReference type="GO" id="GO:0009390">
    <property type="term" value="C:dimethyl sulfoxide reductase complex"/>
    <property type="evidence" value="ECO:0007669"/>
    <property type="project" value="TreeGrafter"/>
</dbReference>
<dbReference type="GO" id="GO:0009389">
    <property type="term" value="F:dimethyl sulfoxide reductase activity"/>
    <property type="evidence" value="ECO:0007669"/>
    <property type="project" value="TreeGrafter"/>
</dbReference>
<feature type="transmembrane region" description="Helical" evidence="2">
    <location>
        <begin position="80"/>
        <end position="103"/>
    </location>
</feature>
<keyword evidence="2" id="KW-1133">Transmembrane helix</keyword>
<dbReference type="EC" id="1.8.5.3" evidence="3"/>
<evidence type="ECO:0000313" key="3">
    <source>
        <dbReference type="EMBL" id="VAW14999.1"/>
    </source>
</evidence>
<protein>
    <submittedName>
        <fullName evidence="3">Anaerobic dimethyl sulfoxide reductase chain C, anchor subunit</fullName>
        <ecNumber evidence="3">1.8.5.3</ecNumber>
    </submittedName>
</protein>
<dbReference type="AlphaFoldDB" id="A0A3B0TRZ2"/>
<feature type="transmembrane region" description="Helical" evidence="2">
    <location>
        <begin position="109"/>
        <end position="129"/>
    </location>
</feature>
<feature type="transmembrane region" description="Helical" evidence="2">
    <location>
        <begin position="168"/>
        <end position="187"/>
    </location>
</feature>
<keyword evidence="2" id="KW-0472">Membrane</keyword>
<name>A0A3B0TRZ2_9ZZZZ</name>
<evidence type="ECO:0000256" key="2">
    <source>
        <dbReference type="SAM" id="Phobius"/>
    </source>
</evidence>
<dbReference type="GO" id="GO:0019645">
    <property type="term" value="P:anaerobic electron transport chain"/>
    <property type="evidence" value="ECO:0007669"/>
    <property type="project" value="InterPro"/>
</dbReference>
<organism evidence="3">
    <name type="scientific">hydrothermal vent metagenome</name>
    <dbReference type="NCBI Taxonomy" id="652676"/>
    <lineage>
        <taxon>unclassified sequences</taxon>
        <taxon>metagenomes</taxon>
        <taxon>ecological metagenomes</taxon>
    </lineage>
</organism>
<feature type="transmembrane region" description="Helical" evidence="2">
    <location>
        <begin position="241"/>
        <end position="260"/>
    </location>
</feature>
<accession>A0A3B0TRZ2</accession>
<feature type="transmembrane region" description="Helical" evidence="2">
    <location>
        <begin position="7"/>
        <end position="31"/>
    </location>
</feature>
<dbReference type="Pfam" id="PF04976">
    <property type="entry name" value="DmsC"/>
    <property type="match status" value="1"/>
</dbReference>
<proteinExistence type="predicted"/>
<feature type="transmembrane region" description="Helical" evidence="2">
    <location>
        <begin position="266"/>
        <end position="285"/>
    </location>
</feature>
<dbReference type="EMBL" id="UOEM01000082">
    <property type="protein sequence ID" value="VAW14999.1"/>
    <property type="molecule type" value="Genomic_DNA"/>
</dbReference>
<reference evidence="3" key="1">
    <citation type="submission" date="2018-06" db="EMBL/GenBank/DDBJ databases">
        <authorList>
            <person name="Zhirakovskaya E."/>
        </authorList>
    </citation>
    <scope>NUCLEOTIDE SEQUENCE</scope>
</reference>
<keyword evidence="3" id="KW-0560">Oxidoreductase</keyword>
<feature type="region of interest" description="Disordered" evidence="1">
    <location>
        <begin position="199"/>
        <end position="218"/>
    </location>
</feature>
<keyword evidence="2" id="KW-0812">Transmembrane</keyword>
<dbReference type="InterPro" id="IPR007059">
    <property type="entry name" value="DmsC"/>
</dbReference>
<evidence type="ECO:0000256" key="1">
    <source>
        <dbReference type="SAM" id="MobiDB-lite"/>
    </source>
</evidence>
<dbReference type="PANTHER" id="PTHR38095">
    <property type="entry name" value="ANAEROBIC DIMETHYL SULFOXIDE REDUCTASE CHAIN YNFH"/>
    <property type="match status" value="1"/>
</dbReference>